<proteinExistence type="predicted"/>
<dbReference type="Pfam" id="PF10101">
    <property type="entry name" value="DUF2339"/>
    <property type="match status" value="1"/>
</dbReference>
<protein>
    <recommendedName>
        <fullName evidence="4">DUF2339 domain-containing protein</fullName>
    </recommendedName>
</protein>
<feature type="transmembrane region" description="Helical" evidence="1">
    <location>
        <begin position="134"/>
        <end position="153"/>
    </location>
</feature>
<sequence>MDELLTLGCIVLFFALVVVPGLAIVAFRRSAAVRSELMALRRRVEELELRGVAQTSAVEPTAAKDIVPADAPTAAMSSVSPEPVTEPPPEPVNTWVSQPKPDNAAVSTPDVERPSAFGGVMSSLVRWFMQGNPLAKLGILLLFLGLSFLLRYTVEHSLFPLELRLVAAALFAIVLLALGWRLRHKQPIYALILQGELPEHSISPCLARSGCGKCCQ</sequence>
<feature type="transmembrane region" description="Helical" evidence="1">
    <location>
        <begin position="6"/>
        <end position="27"/>
    </location>
</feature>
<dbReference type="AlphaFoldDB" id="A0AAD1L446"/>
<keyword evidence="1" id="KW-0472">Membrane</keyword>
<keyword evidence="1" id="KW-1133">Transmembrane helix</keyword>
<evidence type="ECO:0000256" key="1">
    <source>
        <dbReference type="SAM" id="Phobius"/>
    </source>
</evidence>
<organism evidence="2 3">
    <name type="scientific">Citrobacter braakii</name>
    <dbReference type="NCBI Taxonomy" id="57706"/>
    <lineage>
        <taxon>Bacteria</taxon>
        <taxon>Pseudomonadati</taxon>
        <taxon>Pseudomonadota</taxon>
        <taxon>Gammaproteobacteria</taxon>
        <taxon>Enterobacterales</taxon>
        <taxon>Enterobacteriaceae</taxon>
        <taxon>Citrobacter</taxon>
        <taxon>Citrobacter freundii complex</taxon>
    </lineage>
</organism>
<reference evidence="2" key="1">
    <citation type="submission" date="2022-07" db="EMBL/GenBank/DDBJ databases">
        <title>Complete genome sequence of carbapenem-resistant Citrobacter spp. in Japan.</title>
        <authorList>
            <person name="Maehana S."/>
            <person name="Suzuki M."/>
            <person name="Kitasato H."/>
        </authorList>
    </citation>
    <scope>NUCLEOTIDE SEQUENCE</scope>
    <source>
        <strain evidence="2">KAM621</strain>
    </source>
</reference>
<gene>
    <name evidence="2" type="ORF">KAM621c_36090</name>
</gene>
<feature type="transmembrane region" description="Helical" evidence="1">
    <location>
        <begin position="165"/>
        <end position="182"/>
    </location>
</feature>
<dbReference type="EMBL" id="AP026382">
    <property type="protein sequence ID" value="BDN98504.1"/>
    <property type="molecule type" value="Genomic_DNA"/>
</dbReference>
<dbReference type="InterPro" id="IPR019286">
    <property type="entry name" value="DUF2339_TM"/>
</dbReference>
<evidence type="ECO:0008006" key="4">
    <source>
        <dbReference type="Google" id="ProtNLM"/>
    </source>
</evidence>
<dbReference type="PANTHER" id="PTHR38434">
    <property type="entry name" value="BLL2549 PROTEIN"/>
    <property type="match status" value="1"/>
</dbReference>
<name>A0AAD1L446_CITBR</name>
<dbReference type="Proteomes" id="UP001058317">
    <property type="component" value="Chromosome"/>
</dbReference>
<accession>A0AAD1L446</accession>
<evidence type="ECO:0000313" key="2">
    <source>
        <dbReference type="EMBL" id="BDN98504.1"/>
    </source>
</evidence>
<keyword evidence="1" id="KW-0812">Transmembrane</keyword>
<evidence type="ECO:0000313" key="3">
    <source>
        <dbReference type="Proteomes" id="UP001058317"/>
    </source>
</evidence>
<dbReference type="PANTHER" id="PTHR38434:SF1">
    <property type="entry name" value="BLL2549 PROTEIN"/>
    <property type="match status" value="1"/>
</dbReference>